<feature type="compositionally biased region" description="Basic and acidic residues" evidence="9">
    <location>
        <begin position="288"/>
        <end position="316"/>
    </location>
</feature>
<evidence type="ECO:0000256" key="7">
    <source>
        <dbReference type="ARBA" id="ARBA00023180"/>
    </source>
</evidence>
<protein>
    <submittedName>
        <fullName evidence="12">Variant surface glycoprotein</fullName>
    </submittedName>
</protein>
<keyword evidence="8" id="KW-0449">Lipoprotein</keyword>
<evidence type="ECO:0000256" key="4">
    <source>
        <dbReference type="ARBA" id="ARBA00022622"/>
    </source>
</evidence>
<accession>F9W3V7</accession>
<keyword evidence="6" id="KW-0472">Membrane</keyword>
<evidence type="ECO:0000256" key="6">
    <source>
        <dbReference type="ARBA" id="ARBA00023136"/>
    </source>
</evidence>
<dbReference type="Pfam" id="PF13206">
    <property type="entry name" value="VSG_B"/>
    <property type="match status" value="1"/>
</dbReference>
<evidence type="ECO:0000313" key="13">
    <source>
        <dbReference type="Proteomes" id="UP000000702"/>
    </source>
</evidence>
<dbReference type="GO" id="GO:0005886">
    <property type="term" value="C:plasma membrane"/>
    <property type="evidence" value="ECO:0007669"/>
    <property type="project" value="UniProtKB-SubCell"/>
</dbReference>
<comment type="function">
    <text evidence="1">VSG forms a coat on the surface of the parasite. The trypanosome evades the immune response of the host by expressing a series of antigenically distinct VSGs from an estimated 1000 VSG genes.</text>
</comment>
<keyword evidence="4" id="KW-0336">GPI-anchor</keyword>
<proteinExistence type="predicted"/>
<comment type="subcellular location">
    <subcellularLocation>
        <location evidence="2">Cell membrane</location>
        <topology evidence="2">Lipid-anchor</topology>
        <topology evidence="2">GPI-anchor</topology>
    </subcellularLocation>
</comment>
<comment type="caution">
    <text evidence="12">The sequence shown here is derived from an EMBL/GenBank/DDBJ whole genome shotgun (WGS) entry which is preliminary data.</text>
</comment>
<evidence type="ECO:0000256" key="2">
    <source>
        <dbReference type="ARBA" id="ARBA00004609"/>
    </source>
</evidence>
<feature type="domain" description="Trypanosome variant surface glycoprotein B-type N-terminal" evidence="11">
    <location>
        <begin position="44"/>
        <end position="246"/>
    </location>
</feature>
<dbReference type="Proteomes" id="UP000000702">
    <property type="component" value="Unassembled WGS sequence"/>
</dbReference>
<reference evidence="12 13" key="2">
    <citation type="journal article" date="2012" name="Proc. Natl. Acad. Sci. U.S.A.">
        <title>Antigenic diversity is generated by distinct evolutionary mechanisms in African trypanosome species.</title>
        <authorList>
            <person name="Jackson A.P."/>
            <person name="Berry A."/>
            <person name="Aslett M."/>
            <person name="Allison H.C."/>
            <person name="Burton P."/>
            <person name="Vavrova-Anderson J."/>
            <person name="Brown R."/>
            <person name="Browne H."/>
            <person name="Corton N."/>
            <person name="Hauser H."/>
            <person name="Gamble J."/>
            <person name="Gilderthorp R."/>
            <person name="Marcello L."/>
            <person name="McQuillan J."/>
            <person name="Otto T.D."/>
            <person name="Quail M.A."/>
            <person name="Sanders M.J."/>
            <person name="van Tonder A."/>
            <person name="Ginger M.L."/>
            <person name="Field M.C."/>
            <person name="Barry J.D."/>
            <person name="Hertz-Fowler C."/>
            <person name="Berriman M."/>
        </authorList>
    </citation>
    <scope>NUCLEOTIDE SEQUENCE [LARGE SCALE GENOMIC DNA]</scope>
    <source>
        <strain evidence="12 13">IL3000</strain>
    </source>
</reference>
<keyword evidence="3" id="KW-1003">Cell membrane</keyword>
<keyword evidence="5 10" id="KW-0732">Signal</keyword>
<feature type="region of interest" description="Disordered" evidence="9">
    <location>
        <begin position="251"/>
        <end position="352"/>
    </location>
</feature>
<feature type="compositionally biased region" description="Polar residues" evidence="9">
    <location>
        <begin position="251"/>
        <end position="260"/>
    </location>
</feature>
<sequence length="383" mass="42271">MMLKLVFMIMVLTSMIGVSGSNEKEYEALCDVLRRAERVLNTTSTNGLLKRELTQAIYGRIDRALAIENGQVRVKGRCNDQTNRGQFCSYYTVSSRSYGCFAESLAGTILCTCTPGKNGHGKNFCGVNALKTSETWSGGGEEPAKKSILFQEVWDKVREKCFVGSDIVQSNTEELRNLEVAAKQFRDTLSPIRNSFFYISGSGADKCSGSNRNDVCTKYYGPKRNKNSVYIPWLTKILSALENIKNFPTQPAFQKDSAPTHTVAPTPEGPPAPVTSITVSPAESGPAEVREATTDESLHILRENTDSPSGEYEHLHPPQPTPDVASRNRRAITTNSDSVQNNKHKTTEAPIEKENTSNEFDFDHLISGSKIIKPILLLFAALF</sequence>
<evidence type="ECO:0000256" key="10">
    <source>
        <dbReference type="SAM" id="SignalP"/>
    </source>
</evidence>
<dbReference type="AlphaFoldDB" id="F9W3V7"/>
<gene>
    <name evidence="12" type="ORF">TCIL3000_0_02980</name>
</gene>
<dbReference type="EMBL" id="CAEQ01000482">
    <property type="protein sequence ID" value="CCD11833.1"/>
    <property type="molecule type" value="Genomic_DNA"/>
</dbReference>
<feature type="chain" id="PRO_5003389764" evidence="10">
    <location>
        <begin position="21"/>
        <end position="383"/>
    </location>
</feature>
<feature type="signal peptide" evidence="10">
    <location>
        <begin position="1"/>
        <end position="20"/>
    </location>
</feature>
<organism evidence="12 13">
    <name type="scientific">Trypanosoma congolense (strain IL3000)</name>
    <dbReference type="NCBI Taxonomy" id="1068625"/>
    <lineage>
        <taxon>Eukaryota</taxon>
        <taxon>Discoba</taxon>
        <taxon>Euglenozoa</taxon>
        <taxon>Kinetoplastea</taxon>
        <taxon>Metakinetoplastina</taxon>
        <taxon>Trypanosomatida</taxon>
        <taxon>Trypanosomatidae</taxon>
        <taxon>Trypanosoma</taxon>
        <taxon>Nannomonas</taxon>
    </lineage>
</organism>
<evidence type="ECO:0000259" key="11">
    <source>
        <dbReference type="Pfam" id="PF13206"/>
    </source>
</evidence>
<dbReference type="VEuPathDB" id="TriTrypDB:TcIL3000_0_02980"/>
<keyword evidence="13" id="KW-1185">Reference proteome</keyword>
<feature type="compositionally biased region" description="Polar residues" evidence="9">
    <location>
        <begin position="331"/>
        <end position="341"/>
    </location>
</feature>
<evidence type="ECO:0000256" key="3">
    <source>
        <dbReference type="ARBA" id="ARBA00022475"/>
    </source>
</evidence>
<dbReference type="InterPro" id="IPR025932">
    <property type="entry name" value="Trypano_VSG_B_N_dom"/>
</dbReference>
<name>F9W3V7_TRYCI</name>
<evidence type="ECO:0000256" key="8">
    <source>
        <dbReference type="ARBA" id="ARBA00023288"/>
    </source>
</evidence>
<keyword evidence="7" id="KW-0325">Glycoprotein</keyword>
<evidence type="ECO:0000256" key="5">
    <source>
        <dbReference type="ARBA" id="ARBA00022729"/>
    </source>
</evidence>
<evidence type="ECO:0000313" key="12">
    <source>
        <dbReference type="EMBL" id="CCD11833.1"/>
    </source>
</evidence>
<evidence type="ECO:0000256" key="9">
    <source>
        <dbReference type="SAM" id="MobiDB-lite"/>
    </source>
</evidence>
<dbReference type="GO" id="GO:0098552">
    <property type="term" value="C:side of membrane"/>
    <property type="evidence" value="ECO:0007669"/>
    <property type="project" value="UniProtKB-KW"/>
</dbReference>
<evidence type="ECO:0000256" key="1">
    <source>
        <dbReference type="ARBA" id="ARBA00002523"/>
    </source>
</evidence>
<reference evidence="13" key="1">
    <citation type="submission" date="2011-07" db="EMBL/GenBank/DDBJ databases">
        <title>Divergent evolution of antigenic variation in African trypanosomes.</title>
        <authorList>
            <person name="Jackson A.P."/>
            <person name="Berry A."/>
            <person name="Allison H.C."/>
            <person name="Burton P."/>
            <person name="Anderson J."/>
            <person name="Aslett M."/>
            <person name="Brown R."/>
            <person name="Corton N."/>
            <person name="Harris D."/>
            <person name="Hauser H."/>
            <person name="Gamble J."/>
            <person name="Gilderthorp R."/>
            <person name="McQuillan J."/>
            <person name="Quail M.A."/>
            <person name="Sanders M."/>
            <person name="Van Tonder A."/>
            <person name="Ginger M.L."/>
            <person name="Donelson J.E."/>
            <person name="Field M.C."/>
            <person name="Barry J.D."/>
            <person name="Berriman M."/>
            <person name="Hertz-Fowler C."/>
        </authorList>
    </citation>
    <scope>NUCLEOTIDE SEQUENCE [LARGE SCALE GENOMIC DNA]</scope>
    <source>
        <strain evidence="13">IL3000</strain>
    </source>
</reference>